<sequence length="609" mass="69415">MLHYQRKPDGICHGEEHGGRVTAFRRKYPSDAGRASARFGLLEDRFSGMKDPIHLLQDAIEDERYVLRGYEKPSEALTFETLRALDYAFCRELIPELKELDESGLRTESIRKYSINAALKRVLPSELKADAPRLFTSNATTAEQTDEFLWRMGCLTLAEKQLNLLRSGVLKGEIDKRKLKGMTLLVLSIQDRTAYREQVGFQGLNWLSDMTVEEDSPKEAVLELRHMEMLPRLTDYLRRNPSPEDLPLGGVDDYFKEWAVLYLRRMSFRDMLADDDRFGGRAYSAYVAVLEALSAMSQQRLCYAGLLNADDPRIGIRNLLTGGALHEELIEGVANFLDASRQEVSELLDHLTLSPANAKDHLERGTQTLAPAVRTSQQLVALPMYGLELNPFLFLWTELRRRYEKDWFDAANRREGRWVAELRAQFPAPHWHCLDGVKLKRDCKTVTDIDFVAYDTRCSSVILFQLKWQQPFVGDDRVRRNNASSLVVDSNKWITDVVGWMEVAGVNGLKERLAIKTDAALSIHLVVLGRYHVHFTSANGHDSRAVWCDWGNFLRERTQRPSDSADEFVASLGKSVERVTAEVEPESFFIPLGDILMLVNPTRIPSMNS</sequence>
<name>A0A484SVI0_9ZZZZ</name>
<organism evidence="2">
    <name type="scientific">plant metagenome</name>
    <dbReference type="NCBI Taxonomy" id="1297885"/>
    <lineage>
        <taxon>unclassified sequences</taxon>
        <taxon>metagenomes</taxon>
        <taxon>organismal metagenomes</taxon>
    </lineage>
</organism>
<reference evidence="2" key="1">
    <citation type="submission" date="2019-03" db="EMBL/GenBank/DDBJ databases">
        <authorList>
            <person name="Danneels B."/>
        </authorList>
    </citation>
    <scope>NUCLEOTIDE SEQUENCE</scope>
</reference>
<accession>A0A484SVI0</accession>
<evidence type="ECO:0000313" key="4">
    <source>
        <dbReference type="EMBL" id="VFS25119.1"/>
    </source>
</evidence>
<proteinExistence type="predicted"/>
<dbReference type="AlphaFoldDB" id="A0A484SVI0"/>
<dbReference type="EMBL" id="CAADIK010000012">
    <property type="protein sequence ID" value="VFR65767.1"/>
    <property type="molecule type" value="Genomic_DNA"/>
</dbReference>
<dbReference type="EMBL" id="CAADIP010000031">
    <property type="protein sequence ID" value="VFR92711.1"/>
    <property type="molecule type" value="Genomic_DNA"/>
</dbReference>
<evidence type="ECO:0000313" key="3">
    <source>
        <dbReference type="EMBL" id="VFR92711.1"/>
    </source>
</evidence>
<evidence type="ECO:0000313" key="1">
    <source>
        <dbReference type="EMBL" id="VFR53198.1"/>
    </source>
</evidence>
<protein>
    <submittedName>
        <fullName evidence="2">Uncharacterized protein</fullName>
    </submittedName>
</protein>
<dbReference type="EMBL" id="CAADIZ010000030">
    <property type="protein sequence ID" value="VFS25119.1"/>
    <property type="molecule type" value="Genomic_DNA"/>
</dbReference>
<dbReference type="EMBL" id="CAADII010000007">
    <property type="protein sequence ID" value="VFR53198.1"/>
    <property type="molecule type" value="Genomic_DNA"/>
</dbReference>
<evidence type="ECO:0000313" key="2">
    <source>
        <dbReference type="EMBL" id="VFR65767.1"/>
    </source>
</evidence>
<gene>
    <name evidence="1" type="ORF">BRI6_2741</name>
    <name evidence="2" type="ORF">BRI9_2797</name>
    <name evidence="3" type="ORF">IVO3_2797</name>
    <name evidence="4" type="ORF">RAN7_2769</name>
</gene>